<organism evidence="1 2">
    <name type="scientific">Lindgomyces ingoldianus</name>
    <dbReference type="NCBI Taxonomy" id="673940"/>
    <lineage>
        <taxon>Eukaryota</taxon>
        <taxon>Fungi</taxon>
        <taxon>Dikarya</taxon>
        <taxon>Ascomycota</taxon>
        <taxon>Pezizomycotina</taxon>
        <taxon>Dothideomycetes</taxon>
        <taxon>Pleosporomycetidae</taxon>
        <taxon>Pleosporales</taxon>
        <taxon>Lindgomycetaceae</taxon>
        <taxon>Lindgomyces</taxon>
    </lineage>
</organism>
<dbReference type="Proteomes" id="UP000799755">
    <property type="component" value="Unassembled WGS sequence"/>
</dbReference>
<reference evidence="1" key="1">
    <citation type="journal article" date="2020" name="Stud. Mycol.">
        <title>101 Dothideomycetes genomes: a test case for predicting lifestyles and emergence of pathogens.</title>
        <authorList>
            <person name="Haridas S."/>
            <person name="Albert R."/>
            <person name="Binder M."/>
            <person name="Bloem J."/>
            <person name="Labutti K."/>
            <person name="Salamov A."/>
            <person name="Andreopoulos B."/>
            <person name="Baker S."/>
            <person name="Barry K."/>
            <person name="Bills G."/>
            <person name="Bluhm B."/>
            <person name="Cannon C."/>
            <person name="Castanera R."/>
            <person name="Culley D."/>
            <person name="Daum C."/>
            <person name="Ezra D."/>
            <person name="Gonzalez J."/>
            <person name="Henrissat B."/>
            <person name="Kuo A."/>
            <person name="Liang C."/>
            <person name="Lipzen A."/>
            <person name="Lutzoni F."/>
            <person name="Magnuson J."/>
            <person name="Mondo S."/>
            <person name="Nolan M."/>
            <person name="Ohm R."/>
            <person name="Pangilinan J."/>
            <person name="Park H.-J."/>
            <person name="Ramirez L."/>
            <person name="Alfaro M."/>
            <person name="Sun H."/>
            <person name="Tritt A."/>
            <person name="Yoshinaga Y."/>
            <person name="Zwiers L.-H."/>
            <person name="Turgeon B."/>
            <person name="Goodwin S."/>
            <person name="Spatafora J."/>
            <person name="Crous P."/>
            <person name="Grigoriev I."/>
        </authorList>
    </citation>
    <scope>NUCLEOTIDE SEQUENCE</scope>
    <source>
        <strain evidence="1">ATCC 200398</strain>
    </source>
</reference>
<keyword evidence="2" id="KW-1185">Reference proteome</keyword>
<name>A0ACB6QIB0_9PLEO</name>
<accession>A0ACB6QIB0</accession>
<gene>
    <name evidence="1" type="ORF">BDR25DRAFT_268063</name>
</gene>
<proteinExistence type="predicted"/>
<protein>
    <submittedName>
        <fullName evidence="1">Uncharacterized protein</fullName>
    </submittedName>
</protein>
<comment type="caution">
    <text evidence="1">The sequence shown here is derived from an EMBL/GenBank/DDBJ whole genome shotgun (WGS) entry which is preliminary data.</text>
</comment>
<dbReference type="EMBL" id="MU003523">
    <property type="protein sequence ID" value="KAF2466689.1"/>
    <property type="molecule type" value="Genomic_DNA"/>
</dbReference>
<evidence type="ECO:0000313" key="2">
    <source>
        <dbReference type="Proteomes" id="UP000799755"/>
    </source>
</evidence>
<sequence>MPDKPPESPTDPPGPKDARIPEAEALDIWGPIVKVIVGDSDQIFYFHQGLLSSSSSFFRAAMKPEWDERRAETNTIDLRDTDPAIFRLYAHWAYFGTIPMPTEANASDTFVQLAHAYVLGEKLMSTKFKNTILDTFITSSMKFGFYPIGEPVAVMYEGTAENSAGRRLLVEFCAYVAHGKEDSWMLEFENCPKEFLVDVMKVMVKVRPAPTENPWPWLEESTQYHEKDSV</sequence>
<evidence type="ECO:0000313" key="1">
    <source>
        <dbReference type="EMBL" id="KAF2466689.1"/>
    </source>
</evidence>